<evidence type="ECO:0000313" key="3">
    <source>
        <dbReference type="Proteomes" id="UP000501690"/>
    </source>
</evidence>
<gene>
    <name evidence="2" type="ORF">DEO72_LG10g2325</name>
</gene>
<protein>
    <submittedName>
        <fullName evidence="2">Uncharacterized protein</fullName>
    </submittedName>
</protein>
<dbReference type="EMBL" id="CP039354">
    <property type="protein sequence ID" value="QCE11092.1"/>
    <property type="molecule type" value="Genomic_DNA"/>
</dbReference>
<feature type="transmembrane region" description="Helical" evidence="1">
    <location>
        <begin position="28"/>
        <end position="50"/>
    </location>
</feature>
<evidence type="ECO:0000256" key="1">
    <source>
        <dbReference type="SAM" id="Phobius"/>
    </source>
</evidence>
<keyword evidence="1" id="KW-0472">Membrane</keyword>
<evidence type="ECO:0000313" key="2">
    <source>
        <dbReference type="EMBL" id="QCE11092.1"/>
    </source>
</evidence>
<reference evidence="2 3" key="1">
    <citation type="submission" date="2019-04" db="EMBL/GenBank/DDBJ databases">
        <title>An improved genome assembly and genetic linkage map for asparagus bean, Vigna unguiculata ssp. sesquipedialis.</title>
        <authorList>
            <person name="Xia Q."/>
            <person name="Zhang R."/>
            <person name="Dong Y."/>
        </authorList>
    </citation>
    <scope>NUCLEOTIDE SEQUENCE [LARGE SCALE GENOMIC DNA]</scope>
    <source>
        <tissue evidence="2">Leaf</tissue>
    </source>
</reference>
<dbReference type="Proteomes" id="UP000501690">
    <property type="component" value="Linkage Group LG10"/>
</dbReference>
<organism evidence="2 3">
    <name type="scientific">Vigna unguiculata</name>
    <name type="common">Cowpea</name>
    <dbReference type="NCBI Taxonomy" id="3917"/>
    <lineage>
        <taxon>Eukaryota</taxon>
        <taxon>Viridiplantae</taxon>
        <taxon>Streptophyta</taxon>
        <taxon>Embryophyta</taxon>
        <taxon>Tracheophyta</taxon>
        <taxon>Spermatophyta</taxon>
        <taxon>Magnoliopsida</taxon>
        <taxon>eudicotyledons</taxon>
        <taxon>Gunneridae</taxon>
        <taxon>Pentapetalae</taxon>
        <taxon>rosids</taxon>
        <taxon>fabids</taxon>
        <taxon>Fabales</taxon>
        <taxon>Fabaceae</taxon>
        <taxon>Papilionoideae</taxon>
        <taxon>50 kb inversion clade</taxon>
        <taxon>NPAAA clade</taxon>
        <taxon>indigoferoid/millettioid clade</taxon>
        <taxon>Phaseoleae</taxon>
        <taxon>Vigna</taxon>
    </lineage>
</organism>
<sequence>MVRRGCGSSVVERGGRNGARFQIFSSPAWYAMAATGLAVVAASLLLWWCVVVAGRGVAMVCGGEDGGGTVLLRW</sequence>
<accession>A0A4D6NDX4</accession>
<proteinExistence type="predicted"/>
<keyword evidence="1" id="KW-0812">Transmembrane</keyword>
<dbReference type="AlphaFoldDB" id="A0A4D6NDX4"/>
<name>A0A4D6NDX4_VIGUN</name>
<keyword evidence="3" id="KW-1185">Reference proteome</keyword>
<keyword evidence="1" id="KW-1133">Transmembrane helix</keyword>